<dbReference type="EMBL" id="U65510">
    <property type="protein sequence ID" value="AAC45120.1"/>
    <property type="molecule type" value="Genomic_DNA"/>
</dbReference>
<organism evidence="2">
    <name type="scientific">Rhodospirillum rubrum</name>
    <dbReference type="NCBI Taxonomy" id="1085"/>
    <lineage>
        <taxon>Bacteria</taxon>
        <taxon>Pseudomonadati</taxon>
        <taxon>Pseudomonadota</taxon>
        <taxon>Alphaproteobacteria</taxon>
        <taxon>Rhodospirillales</taxon>
        <taxon>Rhodospirillaceae</taxon>
        <taxon>Rhodospirillum</taxon>
    </lineage>
</organism>
<sequence>MTPHPTPQELVRVTVKALNGQLAIEEPAGAPMSVWLTLAEAGDLLAAARSLKAIGARLSMITALADDGRGGNIVAYHFDIAGHTVTVKVWVVSGGSIDSIMTLFRNADWHEREFMEFYKIEVKDRADAKRLFLDESIEGGAMERLIPLSVLANAASTKMLWESLTVMPEEAK</sequence>
<protein>
    <submittedName>
        <fullName evidence="2">CooU</fullName>
    </submittedName>
</protein>
<reference evidence="2" key="2">
    <citation type="journal article" date="1996" name="J. Bacteriol.">
        <title>Characterization of the region encoding the CO-induced hydrogenase of Rhodospirillum rubrum.</title>
        <authorList>
            <person name="Fox J.D."/>
            <person name="He Y."/>
            <person name="Shelver D."/>
            <person name="Roberts G.P."/>
            <person name="Ludden P.W."/>
        </authorList>
    </citation>
    <scope>NUCLEOTIDE SEQUENCE</scope>
    <source>
        <strain evidence="2">UR1</strain>
    </source>
</reference>
<dbReference type="GO" id="GO:0008137">
    <property type="term" value="F:NADH dehydrogenase (ubiquinone) activity"/>
    <property type="evidence" value="ECO:0007669"/>
    <property type="project" value="InterPro"/>
</dbReference>
<dbReference type="SMR" id="P72319"/>
<dbReference type="BioCyc" id="MetaCyc:MONOMER-16446"/>
<accession>P72319</accession>
<proteinExistence type="predicted"/>
<reference evidence="2" key="1">
    <citation type="journal article" date="1996" name="J. Bacteriol.">
        <title>Characterization of the CO-induced, CO-tolerant hydrogenase from Rhodospirillum rubrum and the gene encoding the large subunit of the enzyme.</title>
        <authorList>
            <person name="Fox J.D."/>
            <person name="Kerby R.L."/>
            <person name="Roberts G.P."/>
            <person name="Ludden P.W."/>
        </authorList>
    </citation>
    <scope>NUCLEOTIDE SEQUENCE</scope>
    <source>
        <strain evidence="2">UR1</strain>
    </source>
</reference>
<dbReference type="InterPro" id="IPR037232">
    <property type="entry name" value="NADH_quin_OxRdtase_su_C/D-like"/>
</dbReference>
<evidence type="ECO:0000259" key="1">
    <source>
        <dbReference type="Pfam" id="PF00329"/>
    </source>
</evidence>
<dbReference type="PIR" id="T51318">
    <property type="entry name" value="T51318"/>
</dbReference>
<evidence type="ECO:0000313" key="2">
    <source>
        <dbReference type="EMBL" id="AAC45120.1"/>
    </source>
</evidence>
<dbReference type="Gene3D" id="3.30.460.80">
    <property type="entry name" value="NADH:ubiquinone oxidoreductase, 30kDa subunit"/>
    <property type="match status" value="1"/>
</dbReference>
<dbReference type="SUPFAM" id="SSF143243">
    <property type="entry name" value="Nqo5-like"/>
    <property type="match status" value="1"/>
</dbReference>
<dbReference type="AlphaFoldDB" id="P72319"/>
<feature type="domain" description="NADH:ubiquinone oxidoreductase 30kDa subunit" evidence="1">
    <location>
        <begin position="41"/>
        <end position="143"/>
    </location>
</feature>
<dbReference type="InterPro" id="IPR001268">
    <property type="entry name" value="NADH_UbQ_OxRdtase_30kDa_su"/>
</dbReference>
<name>P72319_RHORU</name>
<gene>
    <name evidence="2" type="primary">cooU</name>
</gene>
<dbReference type="TCDB" id="3.D.1.4.3">
    <property type="family name" value="the h+ or na+-translocating nadh dehydrogenase (ndh) family"/>
</dbReference>
<dbReference type="Pfam" id="PF00329">
    <property type="entry name" value="Complex1_30kDa"/>
    <property type="match status" value="1"/>
</dbReference>
<dbReference type="OMA" id="LDGCTCT"/>
<dbReference type="RefSeq" id="WP_011389178.1">
    <property type="nucleotide sequence ID" value="NZ_CP077803.1"/>
</dbReference>